<dbReference type="Proteomes" id="UP000002624">
    <property type="component" value="Unassembled WGS sequence"/>
</dbReference>
<feature type="compositionally biased region" description="Basic residues" evidence="1">
    <location>
        <begin position="12"/>
        <end position="22"/>
    </location>
</feature>
<dbReference type="EMBL" id="GG692457">
    <property type="protein sequence ID" value="EER36356.1"/>
    <property type="molecule type" value="Genomic_DNA"/>
</dbReference>
<gene>
    <name evidence="2" type="ORF">HCDG_09523</name>
</gene>
<proteinExistence type="predicted"/>
<dbReference type="AlphaFoldDB" id="C6HTJ3"/>
<protein>
    <submittedName>
        <fullName evidence="2">Uncharacterized protein</fullName>
    </submittedName>
</protein>
<organism evidence="2 3">
    <name type="scientific">Ajellomyces capsulatus (strain H143)</name>
    <name type="common">Darling's disease fungus</name>
    <name type="synonym">Histoplasma capsulatum</name>
    <dbReference type="NCBI Taxonomy" id="544712"/>
    <lineage>
        <taxon>Eukaryota</taxon>
        <taxon>Fungi</taxon>
        <taxon>Dikarya</taxon>
        <taxon>Ascomycota</taxon>
        <taxon>Pezizomycotina</taxon>
        <taxon>Eurotiomycetes</taxon>
        <taxon>Eurotiomycetidae</taxon>
        <taxon>Onygenales</taxon>
        <taxon>Ajellomycetaceae</taxon>
        <taxon>Histoplasma</taxon>
    </lineage>
</organism>
<feature type="region of interest" description="Disordered" evidence="1">
    <location>
        <begin position="100"/>
        <end position="121"/>
    </location>
</feature>
<evidence type="ECO:0000313" key="3">
    <source>
        <dbReference type="Proteomes" id="UP000002624"/>
    </source>
</evidence>
<feature type="region of interest" description="Disordered" evidence="1">
    <location>
        <begin position="1"/>
        <end position="26"/>
    </location>
</feature>
<accession>C6HTJ3</accession>
<reference evidence="3" key="1">
    <citation type="submission" date="2009-05" db="EMBL/GenBank/DDBJ databases">
        <title>The genome sequence of Ajellomyces capsulatus strain H143.</title>
        <authorList>
            <person name="Champion M."/>
            <person name="Cuomo C.A."/>
            <person name="Ma L.-J."/>
            <person name="Henn M.R."/>
            <person name="Sil A."/>
            <person name="Goldman B."/>
            <person name="Young S.K."/>
            <person name="Kodira C.D."/>
            <person name="Zeng Q."/>
            <person name="Koehrsen M."/>
            <person name="Alvarado L."/>
            <person name="Berlin A.M."/>
            <person name="Borenstein D."/>
            <person name="Chen Z."/>
            <person name="Engels R."/>
            <person name="Freedman E."/>
            <person name="Gellesch M."/>
            <person name="Goldberg J."/>
            <person name="Griggs A."/>
            <person name="Gujja S."/>
            <person name="Heiman D.I."/>
            <person name="Hepburn T.A."/>
            <person name="Howarth C."/>
            <person name="Jen D."/>
            <person name="Larson L."/>
            <person name="Lewis B."/>
            <person name="Mehta T."/>
            <person name="Park D."/>
            <person name="Pearson M."/>
            <person name="Roberts A."/>
            <person name="Saif S."/>
            <person name="Shea T.D."/>
            <person name="Shenoy N."/>
            <person name="Sisk P."/>
            <person name="Stolte C."/>
            <person name="Sykes S."/>
            <person name="Walk T."/>
            <person name="White J."/>
            <person name="Yandava C."/>
            <person name="Klein B."/>
            <person name="McEwen J.G."/>
            <person name="Puccia R."/>
            <person name="Goldman G.H."/>
            <person name="Felipe M.S."/>
            <person name="Nino-Vega G."/>
            <person name="San-Blas G."/>
            <person name="Taylor J.W."/>
            <person name="Mendoza L."/>
            <person name="Galagan J.E."/>
            <person name="Nusbaum C."/>
            <person name="Birren B.W."/>
        </authorList>
    </citation>
    <scope>NUCLEOTIDE SEQUENCE [LARGE SCALE GENOMIC DNA]</scope>
    <source>
        <strain evidence="3">H143</strain>
    </source>
</reference>
<evidence type="ECO:0000256" key="1">
    <source>
        <dbReference type="SAM" id="MobiDB-lite"/>
    </source>
</evidence>
<dbReference type="HOGENOM" id="CLU_1618527_0_0_1"/>
<name>C6HTJ3_AJECH</name>
<evidence type="ECO:0000313" key="2">
    <source>
        <dbReference type="EMBL" id="EER36356.1"/>
    </source>
</evidence>
<feature type="compositionally biased region" description="Gly residues" evidence="1">
    <location>
        <begin position="109"/>
        <end position="121"/>
    </location>
</feature>
<sequence length="164" mass="17266">MKATANQPRNPGRTHPHPRTGPRRFYNDLPASAQKILVRQAKTPTTPRFLLPTHLPRLPPLPLLISHVQARRRGSLQGADAHGVWGGDCARTDRDLGGRGAFADDQSAGEGGGVYSAGGGRGSRGCGESTMSVASACGRDVSGVCLERMQCMPGCNIFESGGGY</sequence>
<dbReference type="VEuPathDB" id="FungiDB:HCDG_09523"/>